<dbReference type="EMBL" id="BAAAZE010000005">
    <property type="protein sequence ID" value="GAA4015566.1"/>
    <property type="molecule type" value="Genomic_DNA"/>
</dbReference>
<keyword evidence="1" id="KW-1133">Transmembrane helix</keyword>
<keyword evidence="3" id="KW-0808">Transferase</keyword>
<keyword evidence="3" id="KW-0012">Acyltransferase</keyword>
<proteinExistence type="predicted"/>
<feature type="transmembrane region" description="Helical" evidence="1">
    <location>
        <begin position="32"/>
        <end position="60"/>
    </location>
</feature>
<dbReference type="Proteomes" id="UP001501353">
    <property type="component" value="Unassembled WGS sequence"/>
</dbReference>
<reference evidence="4" key="1">
    <citation type="journal article" date="2019" name="Int. J. Syst. Evol. Microbiol.">
        <title>The Global Catalogue of Microorganisms (GCM) 10K type strain sequencing project: providing services to taxonomists for standard genome sequencing and annotation.</title>
        <authorList>
            <consortium name="The Broad Institute Genomics Platform"/>
            <consortium name="The Broad Institute Genome Sequencing Center for Infectious Disease"/>
            <person name="Wu L."/>
            <person name="Ma J."/>
        </authorList>
    </citation>
    <scope>NUCLEOTIDE SEQUENCE [LARGE SCALE GENOMIC DNA]</scope>
    <source>
        <strain evidence="4">JCM 16673</strain>
    </source>
</reference>
<feature type="transmembrane region" description="Helical" evidence="1">
    <location>
        <begin position="129"/>
        <end position="152"/>
    </location>
</feature>
<dbReference type="PANTHER" id="PTHR23028:SF53">
    <property type="entry name" value="ACYL_TRANSF_3 DOMAIN-CONTAINING PROTEIN"/>
    <property type="match status" value="1"/>
</dbReference>
<keyword evidence="4" id="KW-1185">Reference proteome</keyword>
<keyword evidence="1" id="KW-0812">Transmembrane</keyword>
<feature type="transmembrane region" description="Helical" evidence="1">
    <location>
        <begin position="363"/>
        <end position="381"/>
    </location>
</feature>
<dbReference type="GO" id="GO:0016746">
    <property type="term" value="F:acyltransferase activity"/>
    <property type="evidence" value="ECO:0007669"/>
    <property type="project" value="UniProtKB-KW"/>
</dbReference>
<organism evidence="3 4">
    <name type="scientific">Actimicrobium antarcticum</name>
    <dbReference type="NCBI Taxonomy" id="1051899"/>
    <lineage>
        <taxon>Bacteria</taxon>
        <taxon>Pseudomonadati</taxon>
        <taxon>Pseudomonadota</taxon>
        <taxon>Betaproteobacteria</taxon>
        <taxon>Burkholderiales</taxon>
        <taxon>Oxalobacteraceae</taxon>
        <taxon>Actimicrobium</taxon>
    </lineage>
</organism>
<keyword evidence="1" id="KW-0472">Membrane</keyword>
<feature type="transmembrane region" description="Helical" evidence="1">
    <location>
        <begin position="231"/>
        <end position="251"/>
    </location>
</feature>
<sequence length="393" mass="44323">MSIPKKQPLAALTSLRFFAALAIVVHHCNGVFWPVAALGPLDVGVSFFFVLSGFILTWVYHDQLALPGQWRRFYRARLARIWPLHLTCLLLTLLLVAVPEPFNVRVLTANALLLHAWIPFDRYFFSYNYVSWTISTELFFYLLFPLVIRFALRWRNRTLLLAVLLALTTVLLLGLASWKLGLPSWQIAHDHMSSTGLLYTNPLARFAEFLCGMVVSLVFIHSRHEYGASRLRWTVLELASVALLLLGYRYVLISFAPVVHEVMLAAGATHVALTAVANESALLGQLNPFAAMLIDEWANHVGLTPFVMLLVIVFAHQRGALSHALSQRWLVLLGELSFALYLVHQIVLRVAQQHGLHGDWSTFFAYGGGILLLALALHRLVEQPARRWMTGRT</sequence>
<dbReference type="InterPro" id="IPR050879">
    <property type="entry name" value="Acyltransferase_3"/>
</dbReference>
<evidence type="ECO:0000259" key="2">
    <source>
        <dbReference type="Pfam" id="PF01757"/>
    </source>
</evidence>
<feature type="domain" description="Acyltransferase 3" evidence="2">
    <location>
        <begin position="11"/>
        <end position="378"/>
    </location>
</feature>
<feature type="transmembrane region" description="Helical" evidence="1">
    <location>
        <begin position="329"/>
        <end position="351"/>
    </location>
</feature>
<dbReference type="PANTHER" id="PTHR23028">
    <property type="entry name" value="ACETYLTRANSFERASE"/>
    <property type="match status" value="1"/>
</dbReference>
<evidence type="ECO:0000313" key="3">
    <source>
        <dbReference type="EMBL" id="GAA4015566.1"/>
    </source>
</evidence>
<accession>A0ABP7SRY5</accession>
<feature type="transmembrane region" description="Helical" evidence="1">
    <location>
        <begin position="81"/>
        <end position="98"/>
    </location>
</feature>
<dbReference type="Pfam" id="PF01757">
    <property type="entry name" value="Acyl_transf_3"/>
    <property type="match status" value="1"/>
</dbReference>
<protein>
    <submittedName>
        <fullName evidence="3">Acyltransferase</fullName>
    </submittedName>
</protein>
<name>A0ABP7SRY5_9BURK</name>
<comment type="caution">
    <text evidence="3">The sequence shown here is derived from an EMBL/GenBank/DDBJ whole genome shotgun (WGS) entry which is preliminary data.</text>
</comment>
<evidence type="ECO:0000313" key="4">
    <source>
        <dbReference type="Proteomes" id="UP001501353"/>
    </source>
</evidence>
<feature type="transmembrane region" description="Helical" evidence="1">
    <location>
        <begin position="297"/>
        <end position="317"/>
    </location>
</feature>
<gene>
    <name evidence="3" type="ORF">GCM10022212_08030</name>
</gene>
<dbReference type="RefSeq" id="WP_344761948.1">
    <property type="nucleotide sequence ID" value="NZ_BAAAZE010000005.1"/>
</dbReference>
<feature type="transmembrane region" description="Helical" evidence="1">
    <location>
        <begin position="159"/>
        <end position="178"/>
    </location>
</feature>
<feature type="transmembrane region" description="Helical" evidence="1">
    <location>
        <begin position="198"/>
        <end position="219"/>
    </location>
</feature>
<dbReference type="InterPro" id="IPR002656">
    <property type="entry name" value="Acyl_transf_3_dom"/>
</dbReference>
<evidence type="ECO:0000256" key="1">
    <source>
        <dbReference type="SAM" id="Phobius"/>
    </source>
</evidence>